<keyword evidence="3" id="KW-1185">Reference proteome</keyword>
<dbReference type="AlphaFoldDB" id="A0A4C1VHC1"/>
<proteinExistence type="predicted"/>
<evidence type="ECO:0000256" key="1">
    <source>
        <dbReference type="SAM" id="MobiDB-lite"/>
    </source>
</evidence>
<evidence type="ECO:0000313" key="2">
    <source>
        <dbReference type="EMBL" id="GBP38000.1"/>
    </source>
</evidence>
<name>A0A4C1VHC1_EUMVA</name>
<dbReference type="Proteomes" id="UP000299102">
    <property type="component" value="Unassembled WGS sequence"/>
</dbReference>
<comment type="caution">
    <text evidence="2">The sequence shown here is derived from an EMBL/GenBank/DDBJ whole genome shotgun (WGS) entry which is preliminary data.</text>
</comment>
<protein>
    <submittedName>
        <fullName evidence="2">Uncharacterized protein</fullName>
    </submittedName>
</protein>
<feature type="region of interest" description="Disordered" evidence="1">
    <location>
        <begin position="14"/>
        <end position="56"/>
    </location>
</feature>
<sequence>MYCYHFEITRARSTASCRPPHDRGTNRKSSKEPTCDCGPSPLPHPAHHAGRDSVNSANSVARHIIEQLIPAAWRRSGEGAPRREGRKGNYFPLYVNNAAGGVGRRRAAYARGGPHVRSWASWKNAPNPLRGFR</sequence>
<reference evidence="2 3" key="1">
    <citation type="journal article" date="2019" name="Commun. Biol.">
        <title>The bagworm genome reveals a unique fibroin gene that provides high tensile strength.</title>
        <authorList>
            <person name="Kono N."/>
            <person name="Nakamura H."/>
            <person name="Ohtoshi R."/>
            <person name="Tomita M."/>
            <person name="Numata K."/>
            <person name="Arakawa K."/>
        </authorList>
    </citation>
    <scope>NUCLEOTIDE SEQUENCE [LARGE SCALE GENOMIC DNA]</scope>
</reference>
<gene>
    <name evidence="2" type="ORF">EVAR_13040_1</name>
</gene>
<dbReference type="EMBL" id="BGZK01000342">
    <property type="protein sequence ID" value="GBP38000.1"/>
    <property type="molecule type" value="Genomic_DNA"/>
</dbReference>
<evidence type="ECO:0000313" key="3">
    <source>
        <dbReference type="Proteomes" id="UP000299102"/>
    </source>
</evidence>
<feature type="compositionally biased region" description="Basic and acidic residues" evidence="1">
    <location>
        <begin position="19"/>
        <end position="34"/>
    </location>
</feature>
<accession>A0A4C1VHC1</accession>
<organism evidence="2 3">
    <name type="scientific">Eumeta variegata</name>
    <name type="common">Bagworm moth</name>
    <name type="synonym">Eumeta japonica</name>
    <dbReference type="NCBI Taxonomy" id="151549"/>
    <lineage>
        <taxon>Eukaryota</taxon>
        <taxon>Metazoa</taxon>
        <taxon>Ecdysozoa</taxon>
        <taxon>Arthropoda</taxon>
        <taxon>Hexapoda</taxon>
        <taxon>Insecta</taxon>
        <taxon>Pterygota</taxon>
        <taxon>Neoptera</taxon>
        <taxon>Endopterygota</taxon>
        <taxon>Lepidoptera</taxon>
        <taxon>Glossata</taxon>
        <taxon>Ditrysia</taxon>
        <taxon>Tineoidea</taxon>
        <taxon>Psychidae</taxon>
        <taxon>Oiketicinae</taxon>
        <taxon>Eumeta</taxon>
    </lineage>
</organism>